<evidence type="ECO:0000256" key="4">
    <source>
        <dbReference type="ARBA" id="ARBA00022475"/>
    </source>
</evidence>
<evidence type="ECO:0000256" key="10">
    <source>
        <dbReference type="RuleBase" id="RU367050"/>
    </source>
</evidence>
<evidence type="ECO:0000256" key="6">
    <source>
        <dbReference type="ARBA" id="ARBA00022692"/>
    </source>
</evidence>
<dbReference type="InterPro" id="IPR000515">
    <property type="entry name" value="MetI-like"/>
</dbReference>
<feature type="transmembrane region" description="Helical" evidence="9">
    <location>
        <begin position="306"/>
        <end position="331"/>
    </location>
</feature>
<feature type="transmembrane region" description="Helical" evidence="9">
    <location>
        <begin position="95"/>
        <end position="117"/>
    </location>
</feature>
<dbReference type="PROSITE" id="PS50928">
    <property type="entry name" value="ABC_TM1"/>
    <property type="match status" value="1"/>
</dbReference>
<organism evidence="12">
    <name type="scientific">Candidatus Enterococcus clewellii</name>
    <dbReference type="NCBI Taxonomy" id="1834193"/>
    <lineage>
        <taxon>Bacteria</taxon>
        <taxon>Bacillati</taxon>
        <taxon>Bacillota</taxon>
        <taxon>Bacilli</taxon>
        <taxon>Lactobacillales</taxon>
        <taxon>Enterococcaceae</taxon>
        <taxon>Enterococcus</taxon>
    </lineage>
</organism>
<feature type="transmembrane region" description="Helical" evidence="9">
    <location>
        <begin position="220"/>
        <end position="243"/>
    </location>
</feature>
<reference evidence="13" key="2">
    <citation type="submission" date="2017-05" db="EMBL/GenBank/DDBJ databases">
        <authorList>
            <consortium name="The Broad Institute Genomics Platform"/>
            <consortium name="The Broad Institute Genomic Center for Infectious Diseases"/>
            <person name="Earl A."/>
            <person name="Manson A."/>
            <person name="Schwartman J."/>
            <person name="Gilmore M."/>
            <person name="Abouelleil A."/>
            <person name="Cao P."/>
            <person name="Chapman S."/>
            <person name="Cusick C."/>
            <person name="Shea T."/>
            <person name="Young S."/>
            <person name="Neafsey D."/>
            <person name="Nusbaum C."/>
            <person name="Birren B."/>
        </authorList>
    </citation>
    <scope>NUCLEOTIDE SEQUENCE</scope>
    <source>
        <strain evidence="13">9E7_DIV0242</strain>
    </source>
</reference>
<dbReference type="RefSeq" id="WP_086350943.1">
    <property type="nucleotide sequence ID" value="NZ_CP147247.1"/>
</dbReference>
<keyword evidence="5 10" id="KW-0762">Sugar transport</keyword>
<feature type="transmembrane region" description="Helical" evidence="9">
    <location>
        <begin position="43"/>
        <end position="61"/>
    </location>
</feature>
<comment type="function">
    <text evidence="10">Part of the ABC transporter complex MalEFGK involved in maltose/maltodextrin import. Probably responsible for the translocation of the substrate across the membrane.</text>
</comment>
<evidence type="ECO:0000256" key="9">
    <source>
        <dbReference type="RuleBase" id="RU363032"/>
    </source>
</evidence>
<dbReference type="GO" id="GO:0015423">
    <property type="term" value="F:ABC-type maltose transporter activity"/>
    <property type="evidence" value="ECO:0007669"/>
    <property type="project" value="TreeGrafter"/>
</dbReference>
<protein>
    <recommendedName>
        <fullName evidence="10">Maltose/maltodextrin transport system permease protein</fullName>
    </recommendedName>
</protein>
<dbReference type="GO" id="GO:1990060">
    <property type="term" value="C:maltose transport complex"/>
    <property type="evidence" value="ECO:0007669"/>
    <property type="project" value="TreeGrafter"/>
</dbReference>
<dbReference type="CDD" id="cd06261">
    <property type="entry name" value="TM_PBP2"/>
    <property type="match status" value="1"/>
</dbReference>
<dbReference type="EMBL" id="CP147247">
    <property type="protein sequence ID" value="WYJ91771.1"/>
    <property type="molecule type" value="Genomic_DNA"/>
</dbReference>
<feature type="transmembrane region" description="Helical" evidence="9">
    <location>
        <begin position="255"/>
        <end position="275"/>
    </location>
</feature>
<keyword evidence="6 9" id="KW-0812">Transmembrane</keyword>
<keyword evidence="3 9" id="KW-0813">Transport</keyword>
<keyword evidence="4 10" id="KW-1003">Cell membrane</keyword>
<accession>A0A242JX16</accession>
<evidence type="ECO:0000256" key="5">
    <source>
        <dbReference type="ARBA" id="ARBA00022597"/>
    </source>
</evidence>
<feature type="transmembrane region" description="Helical" evidence="9">
    <location>
        <begin position="352"/>
        <end position="371"/>
    </location>
</feature>
<feature type="transmembrane region" description="Helical" evidence="9">
    <location>
        <begin position="416"/>
        <end position="439"/>
    </location>
</feature>
<evidence type="ECO:0000256" key="2">
    <source>
        <dbReference type="ARBA" id="ARBA00009047"/>
    </source>
</evidence>
<keyword evidence="8 9" id="KW-0472">Membrane</keyword>
<dbReference type="AlphaFoldDB" id="A0A242JX16"/>
<dbReference type="Proteomes" id="UP000195141">
    <property type="component" value="Chromosome"/>
</dbReference>
<evidence type="ECO:0000256" key="3">
    <source>
        <dbReference type="ARBA" id="ARBA00022448"/>
    </source>
</evidence>
<evidence type="ECO:0000313" key="12">
    <source>
        <dbReference type="EMBL" id="OTP09772.1"/>
    </source>
</evidence>
<feature type="transmembrane region" description="Helical" evidence="9">
    <location>
        <begin position="152"/>
        <end position="178"/>
    </location>
</feature>
<feature type="domain" description="ABC transmembrane type-1" evidence="11">
    <location>
        <begin position="216"/>
        <end position="437"/>
    </location>
</feature>
<evidence type="ECO:0000313" key="14">
    <source>
        <dbReference type="Proteomes" id="UP000195141"/>
    </source>
</evidence>
<evidence type="ECO:0000256" key="7">
    <source>
        <dbReference type="ARBA" id="ARBA00022989"/>
    </source>
</evidence>
<dbReference type="InterPro" id="IPR035906">
    <property type="entry name" value="MetI-like_sf"/>
</dbReference>
<dbReference type="EMBL" id="NGMM01000009">
    <property type="protein sequence ID" value="OTP09772.1"/>
    <property type="molecule type" value="Genomic_DNA"/>
</dbReference>
<gene>
    <name evidence="13" type="ORF">A5888_003539</name>
    <name evidence="12" type="ORF">A5888_003968</name>
</gene>
<proteinExistence type="inferred from homology"/>
<dbReference type="PANTHER" id="PTHR47314">
    <property type="entry name" value="MALTOSE/MALTODEXTRIN TRANSPORT SYSTEM PERMEASE PROTEIN MALF"/>
    <property type="match status" value="1"/>
</dbReference>
<evidence type="ECO:0000259" key="11">
    <source>
        <dbReference type="PROSITE" id="PS50928"/>
    </source>
</evidence>
<keyword evidence="7 9" id="KW-1133">Transmembrane helix</keyword>
<reference evidence="12" key="1">
    <citation type="submission" date="2017-05" db="EMBL/GenBank/DDBJ databases">
        <title>The Genome Sequence of Enterococcus sp. 9E7_DIV0242.</title>
        <authorList>
            <consortium name="The Broad Institute Genomics Platform"/>
            <consortium name="The Broad Institute Genomic Center for Infectious Diseases"/>
            <person name="Earl A."/>
            <person name="Manson A."/>
            <person name="Schwartman J."/>
            <person name="Gilmore M."/>
            <person name="Abouelleil A."/>
            <person name="Cao P."/>
            <person name="Chapman S."/>
            <person name="Cusick C."/>
            <person name="Shea T."/>
            <person name="Young S."/>
            <person name="Neafsey D."/>
            <person name="Nusbaum C."/>
            <person name="Birren B."/>
        </authorList>
    </citation>
    <scope>NUCLEOTIDE SEQUENCE [LARGE SCALE GENOMIC DNA]</scope>
    <source>
        <strain evidence="12">9E7_DIV0242</strain>
    </source>
</reference>
<evidence type="ECO:0000256" key="1">
    <source>
        <dbReference type="ARBA" id="ARBA00004651"/>
    </source>
</evidence>
<sequence>MRRITSFWQSLNTIFREGSLWTRVSFFVMGAGNFARGQIIKGLLFLTAEISFILFMITSGFQSLKNLITLGVNTQGWKYDENLGFKVQVAGDNSMLLLIYGICTLFLLVGIAIIWWINIKSNGNLDQLIKEKEPVPTFYSELRDLLDHRFHLTLLSIPTASIVLFTVLPLVYMISIAFTNYDHQHLPPKNLFEWVGFANFGNVLSGNISGTFFPLLNWTLIWAAFATFTCFFFGVVLALLLNAKGVCGKKLLRTLFVITMAVPPFVSLLVMRNLLHLSGPINTFLLNSGWIENPVPFLTDGLMAKISIIFVNMWIGIPASMLITTGVIINLPEEQLEAARIDGANPFQMFRHITFPQILTVMAPSLIQQFVGNINNFNVIYLLTGGLPSNSDYYGAGETDLLVTWLYKLTVDNADYNLASVIGIVTFALSAILSLFVYTRTNSYKEGSKA</sequence>
<evidence type="ECO:0000313" key="13">
    <source>
        <dbReference type="EMBL" id="WYJ91771.1"/>
    </source>
</evidence>
<dbReference type="PANTHER" id="PTHR47314:SF1">
    <property type="entry name" value="MALTOSE_MALTODEXTRIN TRANSPORT SYSTEM PERMEASE PROTEIN MALF"/>
    <property type="match status" value="1"/>
</dbReference>
<dbReference type="OrthoDB" id="9778687at2"/>
<dbReference type="GO" id="GO:0042956">
    <property type="term" value="P:maltodextrin transmembrane transport"/>
    <property type="evidence" value="ECO:0007669"/>
    <property type="project" value="TreeGrafter"/>
</dbReference>
<dbReference type="SUPFAM" id="SSF161098">
    <property type="entry name" value="MetI-like"/>
    <property type="match status" value="1"/>
</dbReference>
<dbReference type="Gene3D" id="1.10.3720.10">
    <property type="entry name" value="MetI-like"/>
    <property type="match status" value="1"/>
</dbReference>
<keyword evidence="14" id="KW-1185">Reference proteome</keyword>
<comment type="similarity">
    <text evidence="2 10">Belongs to the binding-protein-dependent transport system permease family. MalFG subfamily.</text>
</comment>
<comment type="subcellular location">
    <subcellularLocation>
        <location evidence="1 9">Cell membrane</location>
        <topology evidence="1 9">Multi-pass membrane protein</topology>
    </subcellularLocation>
</comment>
<evidence type="ECO:0000256" key="8">
    <source>
        <dbReference type="ARBA" id="ARBA00023136"/>
    </source>
</evidence>
<reference evidence="13" key="3">
    <citation type="submission" date="2024-03" db="EMBL/GenBank/DDBJ databases">
        <title>The Genome Sequence of Enterococcus sp. DIV0242b.</title>
        <authorList>
            <consortium name="The Broad Institute Genomics Platform"/>
            <consortium name="The Broad Institute Microbial Omics Core"/>
            <consortium name="The Broad Institute Genomic Center for Infectious Diseases"/>
            <person name="Earl A."/>
            <person name="Manson A."/>
            <person name="Gilmore M."/>
            <person name="Schwartman J."/>
            <person name="Shea T."/>
            <person name="Abouelleil A."/>
            <person name="Cao P."/>
            <person name="Chapman S."/>
            <person name="Cusick C."/>
            <person name="Young S."/>
            <person name="Neafsey D."/>
            <person name="Nusbaum C."/>
            <person name="Birren B."/>
        </authorList>
    </citation>
    <scope>NUCLEOTIDE SEQUENCE</scope>
    <source>
        <strain evidence="13">9E7_DIV0242</strain>
    </source>
</reference>
<dbReference type="SUPFAM" id="SSF160964">
    <property type="entry name" value="MalF N-terminal region-like"/>
    <property type="match status" value="1"/>
</dbReference>
<name>A0A242JX16_9ENTE</name>
<dbReference type="Pfam" id="PF00528">
    <property type="entry name" value="BPD_transp_1"/>
    <property type="match status" value="1"/>
</dbReference>